<dbReference type="EMBL" id="QQOH01000002">
    <property type="protein sequence ID" value="RDE22984.1"/>
    <property type="molecule type" value="Genomic_DNA"/>
</dbReference>
<keyword evidence="2" id="KW-0808">Transferase</keyword>
<keyword evidence="3" id="KW-1185">Reference proteome</keyword>
<evidence type="ECO:0000313" key="3">
    <source>
        <dbReference type="Proteomes" id="UP000253769"/>
    </source>
</evidence>
<sequence>MKMRNRHWQKFLKFGKGLNTLTIKELRAVCQPAYKQKIDPLMEWYLLRPFSIYFTWFFVRLGVGPNWVTLMGMLLGCAGSGLLMLGQVGWGVAGAVLIWLGFLFDCVDGEVARYSGKGSLRGTYLDYFVGGVNDMAIMLGLSFYVAQTMGWPLVLVVTAGVAMAYLEKIIGLYAQCVIYRNIRASWDSVEVDEAQSYDDKVWKEMGLWSRLLRVPFETFFRASLILVAFIVGASVGEHQVVAWAWVLILVLGYTLVAKSFYSEFFQDRVGTSMADFIGALKGRV</sequence>
<evidence type="ECO:0000313" key="2">
    <source>
        <dbReference type="EMBL" id="RDE22984.1"/>
    </source>
</evidence>
<dbReference type="OrthoDB" id="9790577at2"/>
<dbReference type="Pfam" id="PF01066">
    <property type="entry name" value="CDP-OH_P_transf"/>
    <property type="match status" value="1"/>
</dbReference>
<gene>
    <name evidence="2" type="ORF">DV711_10585</name>
</gene>
<feature type="transmembrane region" description="Helical" evidence="1">
    <location>
        <begin position="151"/>
        <end position="174"/>
    </location>
</feature>
<dbReference type="GO" id="GO:0008654">
    <property type="term" value="P:phospholipid biosynthetic process"/>
    <property type="evidence" value="ECO:0007669"/>
    <property type="project" value="InterPro"/>
</dbReference>
<dbReference type="GO" id="GO:0016780">
    <property type="term" value="F:phosphotransferase activity, for other substituted phosphate groups"/>
    <property type="evidence" value="ECO:0007669"/>
    <property type="project" value="InterPro"/>
</dbReference>
<dbReference type="AlphaFoldDB" id="A0A369WQU5"/>
<evidence type="ECO:0000256" key="1">
    <source>
        <dbReference type="SAM" id="Phobius"/>
    </source>
</evidence>
<keyword evidence="1" id="KW-1133">Transmembrane helix</keyword>
<dbReference type="InterPro" id="IPR000462">
    <property type="entry name" value="CDP-OH_P_trans"/>
</dbReference>
<comment type="caution">
    <text evidence="2">The sequence shown here is derived from an EMBL/GenBank/DDBJ whole genome shotgun (WGS) entry which is preliminary data.</text>
</comment>
<dbReference type="Proteomes" id="UP000253769">
    <property type="component" value="Unassembled WGS sequence"/>
</dbReference>
<dbReference type="Gene3D" id="1.20.120.1760">
    <property type="match status" value="1"/>
</dbReference>
<protein>
    <submittedName>
        <fullName evidence="2">CDP-alcohol phosphatidyltransferase family protein</fullName>
    </submittedName>
</protein>
<feature type="transmembrane region" description="Helical" evidence="1">
    <location>
        <begin position="45"/>
        <end position="63"/>
    </location>
</feature>
<feature type="transmembrane region" description="Helical" evidence="1">
    <location>
        <begin position="218"/>
        <end position="236"/>
    </location>
</feature>
<dbReference type="GO" id="GO:0016020">
    <property type="term" value="C:membrane"/>
    <property type="evidence" value="ECO:0007669"/>
    <property type="project" value="InterPro"/>
</dbReference>
<keyword evidence="1" id="KW-0812">Transmembrane</keyword>
<keyword evidence="1" id="KW-0472">Membrane</keyword>
<accession>A0A369WQU5</accession>
<feature type="transmembrane region" description="Helical" evidence="1">
    <location>
        <begin position="242"/>
        <end position="261"/>
    </location>
</feature>
<proteinExistence type="predicted"/>
<dbReference type="InterPro" id="IPR043130">
    <property type="entry name" value="CDP-OH_PTrfase_TM_dom"/>
</dbReference>
<feature type="transmembrane region" description="Helical" evidence="1">
    <location>
        <begin position="124"/>
        <end position="145"/>
    </location>
</feature>
<organism evidence="2 3">
    <name type="scientific">Motiliproteus coralliicola</name>
    <dbReference type="NCBI Taxonomy" id="2283196"/>
    <lineage>
        <taxon>Bacteria</taxon>
        <taxon>Pseudomonadati</taxon>
        <taxon>Pseudomonadota</taxon>
        <taxon>Gammaproteobacteria</taxon>
        <taxon>Oceanospirillales</taxon>
        <taxon>Oceanospirillaceae</taxon>
        <taxon>Motiliproteus</taxon>
    </lineage>
</organism>
<feature type="transmembrane region" description="Helical" evidence="1">
    <location>
        <begin position="83"/>
        <end position="104"/>
    </location>
</feature>
<reference evidence="2 3" key="1">
    <citation type="submission" date="2018-07" db="EMBL/GenBank/DDBJ databases">
        <title>Motiliproteus coralliicola sp. nov., a bacterium isolated from Coral.</title>
        <authorList>
            <person name="Wang G."/>
        </authorList>
    </citation>
    <scope>NUCLEOTIDE SEQUENCE [LARGE SCALE GENOMIC DNA]</scope>
    <source>
        <strain evidence="2 3">C34</strain>
    </source>
</reference>
<name>A0A369WQU5_9GAMM</name>